<accession>A0AAV8BQJ9</accession>
<organism evidence="5 6">
    <name type="scientific">Rhynchospora pubera</name>
    <dbReference type="NCBI Taxonomy" id="906938"/>
    <lineage>
        <taxon>Eukaryota</taxon>
        <taxon>Viridiplantae</taxon>
        <taxon>Streptophyta</taxon>
        <taxon>Embryophyta</taxon>
        <taxon>Tracheophyta</taxon>
        <taxon>Spermatophyta</taxon>
        <taxon>Magnoliopsida</taxon>
        <taxon>Liliopsida</taxon>
        <taxon>Poales</taxon>
        <taxon>Cyperaceae</taxon>
        <taxon>Cyperoideae</taxon>
        <taxon>Rhynchosporeae</taxon>
        <taxon>Rhynchospora</taxon>
    </lineage>
</organism>
<dbReference type="GO" id="GO:0006952">
    <property type="term" value="P:defense response"/>
    <property type="evidence" value="ECO:0007669"/>
    <property type="project" value="UniProtKB-KW"/>
</dbReference>
<dbReference type="Gene3D" id="1.10.10.10">
    <property type="entry name" value="Winged helix-like DNA-binding domain superfamily/Winged helix DNA-binding domain"/>
    <property type="match status" value="1"/>
</dbReference>
<dbReference type="SUPFAM" id="SSF52058">
    <property type="entry name" value="L domain-like"/>
    <property type="match status" value="1"/>
</dbReference>
<gene>
    <name evidence="5" type="ORF">LUZ62_079828</name>
</gene>
<dbReference type="InterPro" id="IPR032675">
    <property type="entry name" value="LRR_dom_sf"/>
</dbReference>
<dbReference type="Gene3D" id="1.10.8.430">
    <property type="entry name" value="Helical domain of apoptotic protease-activating factors"/>
    <property type="match status" value="1"/>
</dbReference>
<evidence type="ECO:0000259" key="4">
    <source>
        <dbReference type="Pfam" id="PF23598"/>
    </source>
</evidence>
<evidence type="ECO:0000256" key="1">
    <source>
        <dbReference type="ARBA" id="ARBA00022737"/>
    </source>
</evidence>
<dbReference type="InterPro" id="IPR036388">
    <property type="entry name" value="WH-like_DNA-bd_sf"/>
</dbReference>
<dbReference type="SUPFAM" id="SSF52540">
    <property type="entry name" value="P-loop containing nucleoside triphosphate hydrolases"/>
    <property type="match status" value="1"/>
</dbReference>
<proteinExistence type="predicted"/>
<dbReference type="GO" id="GO:0043531">
    <property type="term" value="F:ADP binding"/>
    <property type="evidence" value="ECO:0007669"/>
    <property type="project" value="InterPro"/>
</dbReference>
<dbReference type="InterPro" id="IPR042197">
    <property type="entry name" value="Apaf_helical"/>
</dbReference>
<evidence type="ECO:0000313" key="5">
    <source>
        <dbReference type="EMBL" id="KAJ4745423.1"/>
    </source>
</evidence>
<dbReference type="InterPro" id="IPR055414">
    <property type="entry name" value="LRR_R13L4/SHOC2-like"/>
</dbReference>
<reference evidence="5" key="1">
    <citation type="submission" date="2022-08" db="EMBL/GenBank/DDBJ databases">
        <authorList>
            <person name="Marques A."/>
        </authorList>
    </citation>
    <scope>NUCLEOTIDE SEQUENCE</scope>
    <source>
        <strain evidence="5">RhyPub2mFocal</strain>
        <tissue evidence="5">Leaves</tissue>
    </source>
</reference>
<dbReference type="PANTHER" id="PTHR23155">
    <property type="entry name" value="DISEASE RESISTANCE PROTEIN RP"/>
    <property type="match status" value="1"/>
</dbReference>
<evidence type="ECO:0000313" key="6">
    <source>
        <dbReference type="Proteomes" id="UP001140206"/>
    </source>
</evidence>
<dbReference type="AlphaFoldDB" id="A0AAV8BQJ9"/>
<keyword evidence="1" id="KW-0677">Repeat</keyword>
<feature type="domain" description="Disease resistance R13L4/SHOC-2-like LRR" evidence="4">
    <location>
        <begin position="521"/>
        <end position="796"/>
    </location>
</feature>
<dbReference type="InterPro" id="IPR027417">
    <property type="entry name" value="P-loop_NTPase"/>
</dbReference>
<evidence type="ECO:0000256" key="2">
    <source>
        <dbReference type="ARBA" id="ARBA00022821"/>
    </source>
</evidence>
<keyword evidence="2" id="KW-0611">Plant defense</keyword>
<dbReference type="InterPro" id="IPR044974">
    <property type="entry name" value="Disease_R_plants"/>
</dbReference>
<comment type="caution">
    <text evidence="5">The sequence shown here is derived from an EMBL/GenBank/DDBJ whole genome shotgun (WGS) entry which is preliminary data.</text>
</comment>
<dbReference type="Proteomes" id="UP001140206">
    <property type="component" value="Chromosome 5"/>
</dbReference>
<dbReference type="PANTHER" id="PTHR23155:SF1205">
    <property type="entry name" value="DISEASE RESISTANCE PROTEIN RPM1"/>
    <property type="match status" value="1"/>
</dbReference>
<evidence type="ECO:0000259" key="3">
    <source>
        <dbReference type="Pfam" id="PF00931"/>
    </source>
</evidence>
<sequence length="838" mass="95945">MAALPDPTSSKPRLVGFEADMNKIMNAMLDTSVQQRTIVAIVGPRHVGKTYLAKEIYTSAEVQRHFDVHVWLPMVRKTFSSFPAIKHIREQLSIEDEADISNFLRGKRYCVVTDDFNVDDDLDGEIWCDILRELPDNNNGSRVLVTRRLFLYRGWWPWWDNSTPLPKLQYEVGPRCNEESLKMLLQAAFPKDPWDGCPAGEVDDLAMKFVRKCEGLPLPLRFLGGLLSQLPWKEVLGRIEAKEAAGMSFVKFAMSYRNLQYDERVIFLYLLTFPEDAEIHEKSISRMLQAEGIDFSYCSGKEILEVLAQRSMIEVTKRYSDTSIKCCRLHDPFVRLLAIHEAKEKRFVPIDNFSIVDLFDACHKISINMVKENHKFGGKKWDITQLADASCMFNFGENFPLENALMSRVLEIDNSKVKLDLPRAVKMRGELRYLDLNDLRLLPEILEIKRSDQHLRGLVVRDTTIETLPSNELLKMRSLEHLWLRNTRVCEIPELPESLKTLDVGGTPIGALPYARFCSNLTTLVLKNTKVSEISEYFTKLKYLDVRNTFVRSLPDSLWSNLRSVLATDTLQHLAGPPGSLKENNRIINLGRQQKNYDQLEILESVHVTKDWAKIIPKFDYSAMKKLGLSYFQNDFTTDNALDWNNIITEILHGLGNLSSLKIQGSNVRADLINVRTCPSYQNNTLKHLSVGGSYSLFSLMGIQLPPHLITLRLDNLEFGEDPMPILGELKKLESLQLRWLLYTAQDKRMSCSIGKFPKLKRLHLSDISNLEEWSVEEGALSSITHVVIESCRNLKNLSEFLVHLEKPPQELHLKVMPTGFTNLFSGLPFVKISKNLV</sequence>
<dbReference type="Pfam" id="PF23598">
    <property type="entry name" value="LRR_14"/>
    <property type="match status" value="1"/>
</dbReference>
<keyword evidence="6" id="KW-1185">Reference proteome</keyword>
<feature type="domain" description="NB-ARC" evidence="3">
    <location>
        <begin position="18"/>
        <end position="148"/>
    </location>
</feature>
<dbReference type="Gene3D" id="3.40.50.300">
    <property type="entry name" value="P-loop containing nucleotide triphosphate hydrolases"/>
    <property type="match status" value="1"/>
</dbReference>
<dbReference type="GO" id="GO:0051707">
    <property type="term" value="P:response to other organism"/>
    <property type="evidence" value="ECO:0007669"/>
    <property type="project" value="UniProtKB-ARBA"/>
</dbReference>
<dbReference type="EMBL" id="JAMFTS010000005">
    <property type="protein sequence ID" value="KAJ4745423.1"/>
    <property type="molecule type" value="Genomic_DNA"/>
</dbReference>
<dbReference type="Pfam" id="PF00931">
    <property type="entry name" value="NB-ARC"/>
    <property type="match status" value="1"/>
</dbReference>
<dbReference type="PRINTS" id="PR00364">
    <property type="entry name" value="DISEASERSIST"/>
</dbReference>
<protein>
    <submittedName>
        <fullName evidence="5">Disease resistance protein (CC-NBS-LRR class) family</fullName>
    </submittedName>
</protein>
<dbReference type="InterPro" id="IPR002182">
    <property type="entry name" value="NB-ARC"/>
</dbReference>
<dbReference type="Gene3D" id="3.80.10.10">
    <property type="entry name" value="Ribonuclease Inhibitor"/>
    <property type="match status" value="2"/>
</dbReference>
<name>A0AAV8BQJ9_9POAL</name>